<sequence>MIKKLNNILKLIKELKEIMVYEDTFWLDLIKIEMKFEHCKETVEI</sequence>
<accession>X1JS39</accession>
<gene>
    <name evidence="1" type="ORF">S03H2_70861</name>
</gene>
<protein>
    <submittedName>
        <fullName evidence="1">Uncharacterized protein</fullName>
    </submittedName>
</protein>
<comment type="caution">
    <text evidence="1">The sequence shown here is derived from an EMBL/GenBank/DDBJ whole genome shotgun (WGS) entry which is preliminary data.</text>
</comment>
<dbReference type="AlphaFoldDB" id="X1JS39"/>
<reference evidence="1" key="1">
    <citation type="journal article" date="2014" name="Front. Microbiol.">
        <title>High frequency of phylogenetically diverse reductive dehalogenase-homologous genes in deep subseafloor sedimentary metagenomes.</title>
        <authorList>
            <person name="Kawai M."/>
            <person name="Futagami T."/>
            <person name="Toyoda A."/>
            <person name="Takaki Y."/>
            <person name="Nishi S."/>
            <person name="Hori S."/>
            <person name="Arai W."/>
            <person name="Tsubouchi T."/>
            <person name="Morono Y."/>
            <person name="Uchiyama I."/>
            <person name="Ito T."/>
            <person name="Fujiyama A."/>
            <person name="Inagaki F."/>
            <person name="Takami H."/>
        </authorList>
    </citation>
    <scope>NUCLEOTIDE SEQUENCE</scope>
    <source>
        <strain evidence="1">Expedition CK06-06</strain>
    </source>
</reference>
<proteinExistence type="predicted"/>
<organism evidence="1">
    <name type="scientific">marine sediment metagenome</name>
    <dbReference type="NCBI Taxonomy" id="412755"/>
    <lineage>
        <taxon>unclassified sequences</taxon>
        <taxon>metagenomes</taxon>
        <taxon>ecological metagenomes</taxon>
    </lineage>
</organism>
<dbReference type="EMBL" id="BARU01047228">
    <property type="protein sequence ID" value="GAH97536.1"/>
    <property type="molecule type" value="Genomic_DNA"/>
</dbReference>
<evidence type="ECO:0000313" key="1">
    <source>
        <dbReference type="EMBL" id="GAH97536.1"/>
    </source>
</evidence>
<feature type="non-terminal residue" evidence="1">
    <location>
        <position position="45"/>
    </location>
</feature>
<name>X1JS39_9ZZZZ</name>